<dbReference type="GO" id="GO:0003677">
    <property type="term" value="F:DNA binding"/>
    <property type="evidence" value="ECO:0007669"/>
    <property type="project" value="UniProtKB-KW"/>
</dbReference>
<dbReference type="InterPro" id="IPR013096">
    <property type="entry name" value="Cupin_2"/>
</dbReference>
<evidence type="ECO:0000313" key="5">
    <source>
        <dbReference type="EMBL" id="RAI79143.1"/>
    </source>
</evidence>
<dbReference type="InterPro" id="IPR011051">
    <property type="entry name" value="RmlC_Cupin_sf"/>
</dbReference>
<dbReference type="InterPro" id="IPR050807">
    <property type="entry name" value="TransReg_Diox_bact_type"/>
</dbReference>
<dbReference type="InterPro" id="IPR001387">
    <property type="entry name" value="Cro/C1-type_HTH"/>
</dbReference>
<keyword evidence="1" id="KW-0805">Transcription regulation</keyword>
<dbReference type="Pfam" id="PF01381">
    <property type="entry name" value="HTH_3"/>
    <property type="match status" value="1"/>
</dbReference>
<dbReference type="PANTHER" id="PTHR46797:SF23">
    <property type="entry name" value="HTH-TYPE TRANSCRIPTIONAL REGULATOR SUTR"/>
    <property type="match status" value="1"/>
</dbReference>
<organism evidence="5 6">
    <name type="scientific">Macrococcoides goetzii</name>
    <dbReference type="NCBI Taxonomy" id="1891097"/>
    <lineage>
        <taxon>Bacteria</taxon>
        <taxon>Bacillati</taxon>
        <taxon>Bacillota</taxon>
        <taxon>Bacilli</taxon>
        <taxon>Bacillales</taxon>
        <taxon>Staphylococcaceae</taxon>
        <taxon>Macrococcoides</taxon>
    </lineage>
</organism>
<dbReference type="CDD" id="cd00093">
    <property type="entry name" value="HTH_XRE"/>
    <property type="match status" value="1"/>
</dbReference>
<evidence type="ECO:0000259" key="4">
    <source>
        <dbReference type="PROSITE" id="PS50943"/>
    </source>
</evidence>
<protein>
    <submittedName>
        <fullName evidence="5">XRE family transcriptional regulator</fullName>
    </submittedName>
</protein>
<sequence length="187" mass="21376">MKEIHDIVAHNLKMYRTDNGLTLDNVSRRTGVSKTMLSQIERGDSIPSITTVWKIANGLKISFTALIKSPDQKVDIKKKSELLEMTGDDGRYRLYPFYPFESGHPFEMYQFEIEPGGVYAAEAHQAGTEEYIMIYQGMLNLKVQNEDYQIGSDMSIRFDADVPHVYTNIGDGILRGTMTIYYLEQML</sequence>
<keyword evidence="6" id="KW-1185">Reference proteome</keyword>
<dbReference type="GO" id="GO:0005829">
    <property type="term" value="C:cytosol"/>
    <property type="evidence" value="ECO:0007669"/>
    <property type="project" value="TreeGrafter"/>
</dbReference>
<dbReference type="EMBL" id="MJBI02000010">
    <property type="protein sequence ID" value="RAI79143.1"/>
    <property type="molecule type" value="Genomic_DNA"/>
</dbReference>
<evidence type="ECO:0000313" key="6">
    <source>
        <dbReference type="Proteomes" id="UP000229523"/>
    </source>
</evidence>
<evidence type="ECO:0000256" key="1">
    <source>
        <dbReference type="ARBA" id="ARBA00023015"/>
    </source>
</evidence>
<dbReference type="AlphaFoldDB" id="A0A2G5NUU3"/>
<keyword evidence="2" id="KW-0238">DNA-binding</keyword>
<dbReference type="Pfam" id="PF07883">
    <property type="entry name" value="Cupin_2"/>
    <property type="match status" value="1"/>
</dbReference>
<accession>A0A2G5NUU3</accession>
<dbReference type="SUPFAM" id="SSF47413">
    <property type="entry name" value="lambda repressor-like DNA-binding domains"/>
    <property type="match status" value="1"/>
</dbReference>
<proteinExistence type="predicted"/>
<gene>
    <name evidence="5" type="ORF">BFS35_012380</name>
</gene>
<comment type="caution">
    <text evidence="5">The sequence shown here is derived from an EMBL/GenBank/DDBJ whole genome shotgun (WGS) entry which is preliminary data.</text>
</comment>
<dbReference type="SMART" id="SM00530">
    <property type="entry name" value="HTH_XRE"/>
    <property type="match status" value="1"/>
</dbReference>
<dbReference type="CDD" id="cd02209">
    <property type="entry name" value="cupin_XRE_C"/>
    <property type="match status" value="1"/>
</dbReference>
<dbReference type="PROSITE" id="PS50943">
    <property type="entry name" value="HTH_CROC1"/>
    <property type="match status" value="1"/>
</dbReference>
<feature type="domain" description="HTH cro/C1-type" evidence="4">
    <location>
        <begin position="12"/>
        <end position="66"/>
    </location>
</feature>
<dbReference type="Proteomes" id="UP000229523">
    <property type="component" value="Unassembled WGS sequence"/>
</dbReference>
<dbReference type="Gene3D" id="1.10.260.40">
    <property type="entry name" value="lambda repressor-like DNA-binding domains"/>
    <property type="match status" value="1"/>
</dbReference>
<dbReference type="Gene3D" id="2.60.120.10">
    <property type="entry name" value="Jelly Rolls"/>
    <property type="match status" value="1"/>
</dbReference>
<dbReference type="InterPro" id="IPR014710">
    <property type="entry name" value="RmlC-like_jellyroll"/>
</dbReference>
<name>A0A2G5NUU3_9STAP</name>
<dbReference type="InterPro" id="IPR010982">
    <property type="entry name" value="Lambda_DNA-bd_dom_sf"/>
</dbReference>
<dbReference type="RefSeq" id="WP_099577145.1">
    <property type="nucleotide sequence ID" value="NZ_MJBI02000010.1"/>
</dbReference>
<keyword evidence="3" id="KW-0804">Transcription</keyword>
<evidence type="ECO:0000256" key="3">
    <source>
        <dbReference type="ARBA" id="ARBA00023163"/>
    </source>
</evidence>
<dbReference type="GO" id="GO:0003700">
    <property type="term" value="F:DNA-binding transcription factor activity"/>
    <property type="evidence" value="ECO:0007669"/>
    <property type="project" value="TreeGrafter"/>
</dbReference>
<dbReference type="SUPFAM" id="SSF51182">
    <property type="entry name" value="RmlC-like cupins"/>
    <property type="match status" value="1"/>
</dbReference>
<reference evidence="5 6" key="1">
    <citation type="journal article" date="2018" name="Front. Microbiol.">
        <title>Description and Comparative Genomics of Macrococcus caseolyticus subsp. hominis subsp. nov., Macrococcus goetzii sp. nov., Macrococcus epidermidis sp. nov., and Macrococcus bohemicus sp. nov., Novel Macrococci From Human Clinical Material With Virulence Potential and Suspected Uptake of Foreign DNA by Natural Transformation.</title>
        <authorList>
            <person name="Maslanova I."/>
            <person name="Wertheimer Z."/>
            <person name="Sedlacek I."/>
            <person name="Svec P."/>
            <person name="Indrakova A."/>
            <person name="Kovarovic V."/>
            <person name="Schumann P."/>
            <person name="Sproer C."/>
            <person name="Kralova S."/>
            <person name="Sedo O."/>
            <person name="Kristofova L."/>
            <person name="Vrbovska V."/>
            <person name="Fuzik T."/>
            <person name="Petras P."/>
            <person name="Zdrahal Z."/>
            <person name="Ruzickova V."/>
            <person name="Doskar J."/>
            <person name="Pantucek R."/>
        </authorList>
    </citation>
    <scope>NUCLEOTIDE SEQUENCE [LARGE SCALE GENOMIC DNA]</scope>
    <source>
        <strain evidence="5 6">CCM 4927</strain>
    </source>
</reference>
<evidence type="ECO:0000256" key="2">
    <source>
        <dbReference type="ARBA" id="ARBA00023125"/>
    </source>
</evidence>
<dbReference type="PANTHER" id="PTHR46797">
    <property type="entry name" value="HTH-TYPE TRANSCRIPTIONAL REGULATOR"/>
    <property type="match status" value="1"/>
</dbReference>